<gene>
    <name evidence="3" type="ORF">LCGC14_3069670</name>
</gene>
<keyword evidence="1" id="KW-1188">Viral release from host cell</keyword>
<protein>
    <recommendedName>
        <fullName evidence="4">Terminase small subunit</fullName>
    </recommendedName>
</protein>
<evidence type="ECO:0000313" key="3">
    <source>
        <dbReference type="EMBL" id="KKK55925.1"/>
    </source>
</evidence>
<dbReference type="Gene3D" id="1.10.10.1400">
    <property type="entry name" value="Terminase, small subunit, N-terminal DNA-binding domain, HTH motif"/>
    <property type="match status" value="1"/>
</dbReference>
<reference evidence="3" key="1">
    <citation type="journal article" date="2015" name="Nature">
        <title>Complex archaea that bridge the gap between prokaryotes and eukaryotes.</title>
        <authorList>
            <person name="Spang A."/>
            <person name="Saw J.H."/>
            <person name="Jorgensen S.L."/>
            <person name="Zaremba-Niedzwiedzka K."/>
            <person name="Martijn J."/>
            <person name="Lind A.E."/>
            <person name="van Eijk R."/>
            <person name="Schleper C."/>
            <person name="Guy L."/>
            <person name="Ettema T.J."/>
        </authorList>
    </citation>
    <scope>NUCLEOTIDE SEQUENCE</scope>
</reference>
<dbReference type="InterPro" id="IPR005335">
    <property type="entry name" value="Terminase_ssu"/>
</dbReference>
<keyword evidence="2" id="KW-0231">Viral genome packaging</keyword>
<dbReference type="AlphaFoldDB" id="A0A0F8X4V6"/>
<sequence length="119" mass="13483">MNGGTYSTNKPMKEAKLTDKQRLWAEYYIQTGNATLSAKFAGYKGDNNALGVIGHRNLRNTKIQTFLSKRYQQVAMASDEVMARLAKKARANVSDFVDEHGLIDWNKVHQSGKKIYKEI</sequence>
<dbReference type="PANTHER" id="PTHR41328:SF2">
    <property type="entry name" value="TERMINASE SMALL SUBUNIT"/>
    <property type="match status" value="1"/>
</dbReference>
<evidence type="ECO:0008006" key="4">
    <source>
        <dbReference type="Google" id="ProtNLM"/>
    </source>
</evidence>
<dbReference type="GO" id="GO:0051276">
    <property type="term" value="P:chromosome organization"/>
    <property type="evidence" value="ECO:0007669"/>
    <property type="project" value="InterPro"/>
</dbReference>
<evidence type="ECO:0000256" key="2">
    <source>
        <dbReference type="ARBA" id="ARBA00023219"/>
    </source>
</evidence>
<dbReference type="EMBL" id="LAZR01065254">
    <property type="protein sequence ID" value="KKK55925.1"/>
    <property type="molecule type" value="Genomic_DNA"/>
</dbReference>
<evidence type="ECO:0000256" key="1">
    <source>
        <dbReference type="ARBA" id="ARBA00022612"/>
    </source>
</evidence>
<dbReference type="PANTHER" id="PTHR41328">
    <property type="entry name" value="TERMINASE SMALL SUBUNIT-RELATED"/>
    <property type="match status" value="1"/>
</dbReference>
<dbReference type="InterPro" id="IPR038713">
    <property type="entry name" value="Terminase_Gp1_N_sf"/>
</dbReference>
<organism evidence="3">
    <name type="scientific">marine sediment metagenome</name>
    <dbReference type="NCBI Taxonomy" id="412755"/>
    <lineage>
        <taxon>unclassified sequences</taxon>
        <taxon>metagenomes</taxon>
        <taxon>ecological metagenomes</taxon>
    </lineage>
</organism>
<comment type="caution">
    <text evidence="3">The sequence shown here is derived from an EMBL/GenBank/DDBJ whole genome shotgun (WGS) entry which is preliminary data.</text>
</comment>
<proteinExistence type="predicted"/>
<dbReference type="InterPro" id="IPR052404">
    <property type="entry name" value="SPP1-like_terminase"/>
</dbReference>
<dbReference type="Pfam" id="PF03592">
    <property type="entry name" value="Terminase_2"/>
    <property type="match status" value="1"/>
</dbReference>
<accession>A0A0F8X4V6</accession>
<name>A0A0F8X4V6_9ZZZZ</name>